<protein>
    <submittedName>
        <fullName evidence="3">Uncharacterized protein</fullName>
    </submittedName>
</protein>
<feature type="region of interest" description="Disordered" evidence="2">
    <location>
        <begin position="673"/>
        <end position="755"/>
    </location>
</feature>
<reference evidence="3" key="1">
    <citation type="submission" date="2014-11" db="EMBL/GenBank/DDBJ databases">
        <authorList>
            <person name="Otto D Thomas"/>
            <person name="Naeem Raeece"/>
        </authorList>
    </citation>
    <scope>NUCLEOTIDE SEQUENCE</scope>
</reference>
<dbReference type="VEuPathDB" id="CryptoDB:Cvel_12750"/>
<feature type="compositionally biased region" description="Polar residues" evidence="2">
    <location>
        <begin position="692"/>
        <end position="715"/>
    </location>
</feature>
<name>A0A0G4IB21_9ALVE</name>
<feature type="compositionally biased region" description="Basic and acidic residues" evidence="2">
    <location>
        <begin position="60"/>
        <end position="87"/>
    </location>
</feature>
<dbReference type="AlphaFoldDB" id="A0A0G4IB21"/>
<dbReference type="PhylomeDB" id="A0A0G4IB21"/>
<feature type="region of interest" description="Disordered" evidence="2">
    <location>
        <begin position="281"/>
        <end position="333"/>
    </location>
</feature>
<feature type="coiled-coil region" evidence="1">
    <location>
        <begin position="411"/>
        <end position="445"/>
    </location>
</feature>
<evidence type="ECO:0000313" key="3">
    <source>
        <dbReference type="EMBL" id="CEM54395.1"/>
    </source>
</evidence>
<keyword evidence="1" id="KW-0175">Coiled coil</keyword>
<feature type="region of interest" description="Disordered" evidence="2">
    <location>
        <begin position="1"/>
        <end position="87"/>
    </location>
</feature>
<dbReference type="EMBL" id="CDMZ01005784">
    <property type="protein sequence ID" value="CEM54395.1"/>
    <property type="molecule type" value="Genomic_DNA"/>
</dbReference>
<evidence type="ECO:0000256" key="2">
    <source>
        <dbReference type="SAM" id="MobiDB-lite"/>
    </source>
</evidence>
<feature type="compositionally biased region" description="Polar residues" evidence="2">
    <location>
        <begin position="26"/>
        <end position="40"/>
    </location>
</feature>
<feature type="compositionally biased region" description="Basic and acidic residues" evidence="2">
    <location>
        <begin position="12"/>
        <end position="25"/>
    </location>
</feature>
<feature type="compositionally biased region" description="Polar residues" evidence="2">
    <location>
        <begin position="104"/>
        <end position="121"/>
    </location>
</feature>
<sequence length="825" mass="92357">MSQNLRGPKPKVRPDKEKETKRSDTGGKSSELSRTVSTPSLRKLSKPDKPVINISLKTPKGLERSKSSREKELYIKPPKRETPRFRDLGFDGVVSAALHRSDITSKAQTEPRTPASELQTNAEEDVARAEAQSRALKVKLGQLKQTLRRSETQKAYLTINNARLEKELQQAHIARSKHQQDSDALQHQINVLTSKNGTLDSVIDRNAKALQDYVSSSSLAMDALVKRSEQIEKETDEERQKTREQIFQEVTHEKKWPEPQRFSRRPPFAFSQKFQEIRAHMAKQAAVKPKKTHPTRSPTARFPPQHQPPNSAPFPTAKASPPQKEAGGSPKNDAWAFTTCTLSVALPSRHEDHPDISSSAVQPPQNAAVRELAKAIQEELKALRTDLDRPKEFDRRVGLAERENVRLHQALSNLQAVEKGAKETLEEESQRLSRALASLQAVKQKDGTRTKEARAVAEYLDQERRQHNLTTGKLEDSQSQLRVTRSLLGKAYELVGEAMKEIDADFLKKDRDNRELRTDLLASRQAAKEYQAQLAMDGDRNTHVTRTVMEERDTMLQVLDDACRRNRRLEVLMKAKGISNKFIQSKTEETQTLDRYGDLVPQDEPQWLPPCRRRRSRRRGGNNSTSPRERERDGNLLSHPSLVDINGSACTGMGLKRNYTVAELASLIGTNTSVVMPPADTPSALLPETPRHPNSSKKTLSSTVNKLFSQLNNQTDPPPRRDHTGDVQPPPKFDRTTYRGVQPLGQEARTESDPLDRLSWAQSRVFPGMGIVPPPGTVPAADTTVVDFASVGTLSRPVSAAQTQHMGSEQLLTSCLDDGRICCNA</sequence>
<feature type="region of interest" description="Disordered" evidence="2">
    <location>
        <begin position="102"/>
        <end position="123"/>
    </location>
</feature>
<gene>
    <name evidence="3" type="ORF">Cvel_12750</name>
</gene>
<feature type="compositionally biased region" description="Basic residues" evidence="2">
    <location>
        <begin position="611"/>
        <end position="620"/>
    </location>
</feature>
<feature type="region of interest" description="Disordered" evidence="2">
    <location>
        <begin position="590"/>
        <end position="642"/>
    </location>
</feature>
<proteinExistence type="predicted"/>
<accession>A0A0G4IB21</accession>
<evidence type="ECO:0000256" key="1">
    <source>
        <dbReference type="SAM" id="Coils"/>
    </source>
</evidence>
<organism evidence="3">
    <name type="scientific">Chromera velia CCMP2878</name>
    <dbReference type="NCBI Taxonomy" id="1169474"/>
    <lineage>
        <taxon>Eukaryota</taxon>
        <taxon>Sar</taxon>
        <taxon>Alveolata</taxon>
        <taxon>Colpodellida</taxon>
        <taxon>Chromeraceae</taxon>
        <taxon>Chromera</taxon>
    </lineage>
</organism>